<gene>
    <name evidence="3" type="ORF">RBB81_02230</name>
</gene>
<dbReference type="EMBL" id="CP132938">
    <property type="protein sequence ID" value="XCB22759.1"/>
    <property type="molecule type" value="Genomic_DNA"/>
</dbReference>
<dbReference type="InterPro" id="IPR039935">
    <property type="entry name" value="YML079W-like"/>
</dbReference>
<dbReference type="CDD" id="cd06121">
    <property type="entry name" value="cupin_YML079wp"/>
    <property type="match status" value="1"/>
</dbReference>
<keyword evidence="1" id="KW-0732">Signal</keyword>
<dbReference type="SUPFAM" id="SSF51182">
    <property type="entry name" value="RmlC-like cupins"/>
    <property type="match status" value="1"/>
</dbReference>
<proteinExistence type="predicted"/>
<dbReference type="Gene3D" id="2.60.120.10">
    <property type="entry name" value="Jelly Rolls"/>
    <property type="match status" value="1"/>
</dbReference>
<dbReference type="PANTHER" id="PTHR33387:SF3">
    <property type="entry name" value="DUF985 DOMAIN-CONTAINING PROTEIN"/>
    <property type="match status" value="1"/>
</dbReference>
<accession>A0AAU7Z2P4</accession>
<reference evidence="3" key="1">
    <citation type="submission" date="2023-08" db="EMBL/GenBank/DDBJ databases">
        <authorList>
            <person name="Messyasz A."/>
            <person name="Mannisto M.K."/>
            <person name="Kerkhof L.J."/>
            <person name="Haggblom M."/>
        </authorList>
    </citation>
    <scope>NUCLEOTIDE SEQUENCE</scope>
    <source>
        <strain evidence="3">M8UP39</strain>
    </source>
</reference>
<evidence type="ECO:0000313" key="3">
    <source>
        <dbReference type="EMBL" id="XCB22759.1"/>
    </source>
</evidence>
<evidence type="ECO:0000259" key="2">
    <source>
        <dbReference type="Pfam" id="PF06172"/>
    </source>
</evidence>
<feature type="domain" description="DUF985" evidence="2">
    <location>
        <begin position="31"/>
        <end position="161"/>
    </location>
</feature>
<protein>
    <submittedName>
        <fullName evidence="3">Cupin domain-containing protein</fullName>
    </submittedName>
</protein>
<dbReference type="KEGG" id="tgi:RBB81_02230"/>
<sequence>MRRFLLAVLCVAAMSGMQAATPAATDARARELIRTLKLSVLPKESGYLGIIGVSTRKVSVGGRTLAVQSQNYYMLTRERPINYLHWLEPDDTHILVEGGPVDYFIFHPKGRVEKVTLGFDYAAGQRPVVAVPGGCWKALRLHEGASFALMVNTLSPEFTPDRVRIGEGTEWVKRFAGAAPWATPETLREFIGPNWIP</sequence>
<organism evidence="3">
    <name type="scientific">Tunturiibacter gelidiferens</name>
    <dbReference type="NCBI Taxonomy" id="3069689"/>
    <lineage>
        <taxon>Bacteria</taxon>
        <taxon>Pseudomonadati</taxon>
        <taxon>Acidobacteriota</taxon>
        <taxon>Terriglobia</taxon>
        <taxon>Terriglobales</taxon>
        <taxon>Acidobacteriaceae</taxon>
        <taxon>Tunturiibacter</taxon>
    </lineage>
</organism>
<dbReference type="InterPro" id="IPR011051">
    <property type="entry name" value="RmlC_Cupin_sf"/>
</dbReference>
<feature type="chain" id="PRO_5044020505" evidence="1">
    <location>
        <begin position="20"/>
        <end position="197"/>
    </location>
</feature>
<dbReference type="InterPro" id="IPR014710">
    <property type="entry name" value="RmlC-like_jellyroll"/>
</dbReference>
<name>A0AAU7Z2P4_9BACT</name>
<reference evidence="3" key="2">
    <citation type="journal article" date="2024" name="Environ. Microbiol.">
        <title>Genome analysis and description of Tunturibacter gen. nov. expands the diversity of Terriglobia in tundra soils.</title>
        <authorList>
            <person name="Messyasz A."/>
            <person name="Mannisto M.K."/>
            <person name="Kerkhof L.J."/>
            <person name="Haggblom M.M."/>
        </authorList>
    </citation>
    <scope>NUCLEOTIDE SEQUENCE</scope>
    <source>
        <strain evidence="3">M8UP39</strain>
    </source>
</reference>
<dbReference type="InterPro" id="IPR009327">
    <property type="entry name" value="Cupin_DUF985"/>
</dbReference>
<feature type="signal peptide" evidence="1">
    <location>
        <begin position="1"/>
        <end position="19"/>
    </location>
</feature>
<dbReference type="Pfam" id="PF06172">
    <property type="entry name" value="Cupin_5"/>
    <property type="match status" value="1"/>
</dbReference>
<dbReference type="RefSeq" id="WP_353072568.1">
    <property type="nucleotide sequence ID" value="NZ_CP132938.1"/>
</dbReference>
<dbReference type="PANTHER" id="PTHR33387">
    <property type="entry name" value="RMLC-LIKE JELLY ROLL FOLD PROTEIN"/>
    <property type="match status" value="1"/>
</dbReference>
<dbReference type="AlphaFoldDB" id="A0AAU7Z2P4"/>
<evidence type="ECO:0000256" key="1">
    <source>
        <dbReference type="SAM" id="SignalP"/>
    </source>
</evidence>